<evidence type="ECO:0008006" key="4">
    <source>
        <dbReference type="Google" id="ProtNLM"/>
    </source>
</evidence>
<keyword evidence="1" id="KW-1133">Transmembrane helix</keyword>
<protein>
    <recommendedName>
        <fullName evidence="4">Prepilin-type N-terminal cleavage/methylation domain-containing protein</fullName>
    </recommendedName>
</protein>
<dbReference type="EMBL" id="AP024702">
    <property type="protein sequence ID" value="BCX49342.1"/>
    <property type="molecule type" value="Genomic_DNA"/>
</dbReference>
<name>A0ABM7RCB4_9BACT</name>
<evidence type="ECO:0000256" key="1">
    <source>
        <dbReference type="SAM" id="Phobius"/>
    </source>
</evidence>
<keyword evidence="1" id="KW-0812">Transmembrane</keyword>
<evidence type="ECO:0000313" key="3">
    <source>
        <dbReference type="Proteomes" id="UP001374893"/>
    </source>
</evidence>
<proteinExistence type="predicted"/>
<gene>
    <name evidence="2" type="ORF">HAHE_32500</name>
</gene>
<accession>A0ABM7RCB4</accession>
<dbReference type="SUPFAM" id="SSF54523">
    <property type="entry name" value="Pili subunits"/>
    <property type="match status" value="1"/>
</dbReference>
<dbReference type="InterPro" id="IPR045584">
    <property type="entry name" value="Pilin-like"/>
</dbReference>
<sequence length="149" mass="15849">MKNATRDGGLAVGAGVPQRLVRAKALPGLSLIELTVMIFIMLLLTSILVIGARAWKRGSDRALCIANITAVQKAVRGYANMSGRSPGDTILGLEARVVGPDQFFESLPVCPGSGIYTLGGDLVPPLGDLYMKCSLDLTEEHVPEVTINW</sequence>
<evidence type="ECO:0000313" key="2">
    <source>
        <dbReference type="EMBL" id="BCX49342.1"/>
    </source>
</evidence>
<dbReference type="Proteomes" id="UP001374893">
    <property type="component" value="Chromosome"/>
</dbReference>
<keyword evidence="1" id="KW-0472">Membrane</keyword>
<dbReference type="RefSeq" id="WP_338685891.1">
    <property type="nucleotide sequence ID" value="NZ_AP024702.1"/>
</dbReference>
<feature type="transmembrane region" description="Helical" evidence="1">
    <location>
        <begin position="29"/>
        <end position="51"/>
    </location>
</feature>
<organism evidence="2 3">
    <name type="scientific">Haloferula helveola</name>
    <dbReference type="NCBI Taxonomy" id="490095"/>
    <lineage>
        <taxon>Bacteria</taxon>
        <taxon>Pseudomonadati</taxon>
        <taxon>Verrucomicrobiota</taxon>
        <taxon>Verrucomicrobiia</taxon>
        <taxon>Verrucomicrobiales</taxon>
        <taxon>Verrucomicrobiaceae</taxon>
        <taxon>Haloferula</taxon>
    </lineage>
</organism>
<reference evidence="2 3" key="1">
    <citation type="submission" date="2021-06" db="EMBL/GenBank/DDBJ databases">
        <title>Complete genome of Haloferula helveola possessing various polysaccharide degrading enzymes.</title>
        <authorList>
            <person name="Takami H."/>
            <person name="Huang C."/>
            <person name="Hamasaki K."/>
        </authorList>
    </citation>
    <scope>NUCLEOTIDE SEQUENCE [LARGE SCALE GENOMIC DNA]</scope>
    <source>
        <strain evidence="2 3">CN-1</strain>
    </source>
</reference>
<keyword evidence="3" id="KW-1185">Reference proteome</keyword>